<evidence type="ECO:0000259" key="3">
    <source>
        <dbReference type="Pfam" id="PF14327"/>
    </source>
</evidence>
<dbReference type="InterPro" id="IPR038192">
    <property type="entry name" value="CSTF_C_sf"/>
</dbReference>
<evidence type="ECO:0000313" key="5">
    <source>
        <dbReference type="Proteomes" id="UP001497457"/>
    </source>
</evidence>
<feature type="compositionally biased region" description="Polar residues" evidence="1">
    <location>
        <begin position="135"/>
        <end position="144"/>
    </location>
</feature>
<feature type="compositionally biased region" description="Polar residues" evidence="1">
    <location>
        <begin position="156"/>
        <end position="165"/>
    </location>
</feature>
<dbReference type="PANTHER" id="PTHR47866:SF2">
    <property type="entry name" value="HYDROXYPROLINE-RICH GLYCOPROTEIN FAMILY PROTEIN"/>
    <property type="match status" value="1"/>
</dbReference>
<reference evidence="5" key="1">
    <citation type="submission" date="2024-06" db="EMBL/GenBank/DDBJ databases">
        <authorList>
            <person name="Ryan C."/>
        </authorList>
    </citation>
    <scope>NUCLEOTIDE SEQUENCE [LARGE SCALE GENOMIC DNA]</scope>
</reference>
<protein>
    <submittedName>
        <fullName evidence="4">Uncharacterized protein</fullName>
    </submittedName>
</protein>
<dbReference type="PANTHER" id="PTHR47866">
    <property type="entry name" value="HYDROXYPROLINE-RICH GLYCOPROTEIN FAMILY PROTEIN"/>
    <property type="match status" value="1"/>
</dbReference>
<keyword evidence="5" id="KW-1185">Reference proteome</keyword>
<evidence type="ECO:0000256" key="1">
    <source>
        <dbReference type="SAM" id="MobiDB-lite"/>
    </source>
</evidence>
<feature type="compositionally biased region" description="Polar residues" evidence="1">
    <location>
        <begin position="108"/>
        <end position="128"/>
    </location>
</feature>
<accession>A0ABC8VNW8</accession>
<feature type="region of interest" description="Disordered" evidence="1">
    <location>
        <begin position="70"/>
        <end position="171"/>
    </location>
</feature>
<evidence type="ECO:0000313" key="4">
    <source>
        <dbReference type="EMBL" id="CAL4894312.1"/>
    </source>
</evidence>
<feature type="domain" description="Transcription termination and cleavage factor C-terminal" evidence="2">
    <location>
        <begin position="361"/>
        <end position="393"/>
    </location>
</feature>
<dbReference type="Gene3D" id="1.10.20.70">
    <property type="entry name" value="Transcription termination and cleavage factor, C-terminal domain"/>
    <property type="match status" value="1"/>
</dbReference>
<gene>
    <name evidence="4" type="ORF">URODEC1_LOCUS5330</name>
</gene>
<name>A0ABC8VNW8_9POAL</name>
<dbReference type="Proteomes" id="UP001497457">
    <property type="component" value="Chromosome 10rd"/>
</dbReference>
<reference evidence="4 5" key="2">
    <citation type="submission" date="2024-10" db="EMBL/GenBank/DDBJ databases">
        <authorList>
            <person name="Ryan C."/>
        </authorList>
    </citation>
    <scope>NUCLEOTIDE SEQUENCE [LARGE SCALE GENOMIC DNA]</scope>
</reference>
<dbReference type="Pfam" id="PF14327">
    <property type="entry name" value="CSTF2_hinge"/>
    <property type="match status" value="1"/>
</dbReference>
<proteinExistence type="predicted"/>
<dbReference type="Pfam" id="PF14304">
    <property type="entry name" value="CSTF_C"/>
    <property type="match status" value="1"/>
</dbReference>
<feature type="domain" description="Cleavage stimulation factor subunit 2 hinge" evidence="3">
    <location>
        <begin position="7"/>
        <end position="68"/>
    </location>
</feature>
<organism evidence="4 5">
    <name type="scientific">Urochloa decumbens</name>
    <dbReference type="NCBI Taxonomy" id="240449"/>
    <lineage>
        <taxon>Eukaryota</taxon>
        <taxon>Viridiplantae</taxon>
        <taxon>Streptophyta</taxon>
        <taxon>Embryophyta</taxon>
        <taxon>Tracheophyta</taxon>
        <taxon>Spermatophyta</taxon>
        <taxon>Magnoliopsida</taxon>
        <taxon>Liliopsida</taxon>
        <taxon>Poales</taxon>
        <taxon>Poaceae</taxon>
        <taxon>PACMAD clade</taxon>
        <taxon>Panicoideae</taxon>
        <taxon>Panicodae</taxon>
        <taxon>Paniceae</taxon>
        <taxon>Melinidinae</taxon>
        <taxon>Urochloa</taxon>
    </lineage>
</organism>
<dbReference type="InterPro" id="IPR025742">
    <property type="entry name" value="CSTF2_hinge"/>
</dbReference>
<feature type="compositionally biased region" description="Polar residues" evidence="1">
    <location>
        <begin position="292"/>
        <end position="306"/>
    </location>
</feature>
<sequence length="393" mass="42580">MAAKQAAAGEALAAQINAMSRSEMYDMMSKMKTMIDHDQETVRRMLVDNPDVTRALFRAQVVLGMVKTPKTAQSSEMVQPAAAPPAPSSVKATAPDHVSLPPPPLPANQHSVAQHSTPFPSGPSNVGSTMDLPTMSANPPQSAQAKGYPIHHMPSSAPQSSQHPNMTLPHAPPQYSNLPSQMPIVHSQPQQPLQTPGIFNQQLQPPLPQMPRPQSMQSFSHQMHPQVPNSFGLTHGNAPQHMLQQPMFHPGGNPQTSFLAGQPPLPSQPPPQLYQQERWLKLESIVLKGSDEQASSHYNTQSTTPMQVDRSAPWGRGPEAPGAGSHFPGQLPGLPGQMAQGIGGIQTGQAPQLTPEMEKMLVQQVLGMSAEQINMLPPEQRQQVLQLRDMLRQ</sequence>
<dbReference type="EMBL" id="OZ075120">
    <property type="protein sequence ID" value="CAL4894312.1"/>
    <property type="molecule type" value="Genomic_DNA"/>
</dbReference>
<dbReference type="AlphaFoldDB" id="A0ABC8VNW8"/>
<feature type="region of interest" description="Disordered" evidence="1">
    <location>
        <begin position="291"/>
        <end position="329"/>
    </location>
</feature>
<evidence type="ECO:0000259" key="2">
    <source>
        <dbReference type="Pfam" id="PF14304"/>
    </source>
</evidence>
<dbReference type="InterPro" id="IPR026896">
    <property type="entry name" value="CSTF_C"/>
</dbReference>